<feature type="transmembrane region" description="Helical" evidence="10">
    <location>
        <begin position="1018"/>
        <end position="1039"/>
    </location>
</feature>
<dbReference type="InterPro" id="IPR056264">
    <property type="entry name" value="R2_ABCA1-4-like"/>
</dbReference>
<dbReference type="InterPro" id="IPR013525">
    <property type="entry name" value="ABC2_TM"/>
</dbReference>
<feature type="transmembrane region" description="Helical" evidence="10">
    <location>
        <begin position="555"/>
        <end position="578"/>
    </location>
</feature>
<organism evidence="13 14">
    <name type="scientific">Aphanomyces stellatus</name>
    <dbReference type="NCBI Taxonomy" id="120398"/>
    <lineage>
        <taxon>Eukaryota</taxon>
        <taxon>Sar</taxon>
        <taxon>Stramenopiles</taxon>
        <taxon>Oomycota</taxon>
        <taxon>Saprolegniomycetes</taxon>
        <taxon>Saprolegniales</taxon>
        <taxon>Verrucalvaceae</taxon>
        <taxon>Aphanomyces</taxon>
    </lineage>
</organism>
<accession>A0A485L0K9</accession>
<dbReference type="GO" id="GO:0005319">
    <property type="term" value="F:lipid transporter activity"/>
    <property type="evidence" value="ECO:0007669"/>
    <property type="project" value="TreeGrafter"/>
</dbReference>
<dbReference type="PROSITE" id="PS50893">
    <property type="entry name" value="ABC_TRANSPORTER_2"/>
    <property type="match status" value="2"/>
</dbReference>
<evidence type="ECO:0000256" key="5">
    <source>
        <dbReference type="ARBA" id="ARBA00022737"/>
    </source>
</evidence>
<dbReference type="Proteomes" id="UP000332933">
    <property type="component" value="Unassembled WGS sequence"/>
</dbReference>
<feature type="transmembrane region" description="Helical" evidence="10">
    <location>
        <begin position="427"/>
        <end position="449"/>
    </location>
</feature>
<evidence type="ECO:0000259" key="11">
    <source>
        <dbReference type="PROSITE" id="PS50893"/>
    </source>
</evidence>
<feature type="domain" description="ABC transporter" evidence="11">
    <location>
        <begin position="1476"/>
        <end position="1711"/>
    </location>
</feature>
<comment type="subcellular location">
    <subcellularLocation>
        <location evidence="1">Membrane</location>
        <topology evidence="1">Multi-pass membrane protein</topology>
    </subcellularLocation>
</comment>
<keyword evidence="6" id="KW-0547">Nucleotide-binding</keyword>
<evidence type="ECO:0000256" key="2">
    <source>
        <dbReference type="ARBA" id="ARBA00008869"/>
    </source>
</evidence>
<sequence length="1879" mass="203335">MAATQRSFIATLVRKNFLLKRKSPKKWLVEVLLPVVWILVIGGLKSTSKEVYLSDGWDAKGLTYPLNIFEKDSYLGIDAYVQEGSMSAYLRYLGSGGLPYTLSNPDDTKTCREASDKGFVGATPSSLHPWPTVCETYVVPSILAIVPDTPFTREYFFKTLQTWYPRVPLDATGAYAIPAIVDVVQFYADEAALERYIQSTAYGSSFANPKVKAAIAFTKTPTTLGTPGSIEYSLRLNSTAMAQDSPSTTLDAYNPLQRNMDTNAMASLASNGFFTLQTLVARFATCVPDWNGQTTTGTCTTPKSASVTDATLDATLLQQVLQDKKLGYYALDAKFDNTSVPTASLEALLAPLRRFPQAVTGAHVTPFPMHHYTDRSFYTLVVHDYFSLLFVMSNLLLLSSVLTALIGEKETKSRELMKILGVPERAIVASWFLTYGVIFAISAVLQMAASQGILFGSSNPGIVFLFFLLFGYTIVAFGYMISAIFSSSRAGTYVGIIAFFAMYLVSTGLNATSSAGAKTAACLLSPVALTLGIHSLSTAEASSLGVSLTESSENFVFSTALGFFALDTVLYTLLGLYFEKVIPKEYGVVEPWYFFASPAYWRRAFGGAGPAAPPSPPTPLLTNQPHESTIEPVGADCRQQERDGDALQIQNLRKEFGNGKVAVHGLNLTLYKNQITCLLGHNGAGKTTLMSMLTGMIPTTSGDATIRGLRLSTDLNQIRASLGMCPQHDVLYGELTVHEHLAFYGQIKGFVGPELTAQVDQKITEVGLTEKRHAVANSLSGGQKRKLCLAIALLGDSSLVFLDEPTSGMDPYSRRSTWETIMNNRPNRIIVLTTHFMDEADILGDRIAIMAEGELRCCGSSLFLKNRYGAGYTFSLVKASSCNVDALTALVVSHVRGAKVLSNVGTEIAFQLPLDSAAAFAAMFQALEDDLSKWGVISYGISVTTMEEVFIKVAEVGDAHGNHTLQTTKTARRAEASDQMHDLSRPLTNSVKRRVSFLFSLHFGALFVKRLRTAKRDLRVVIFGALLPILFLILGFALVDKTVVSKNDPKLVLATTGMPYNGARVAFTCHSDWLCPALAAMSGAKDLGITQPAYPTTSPIVFNVPYANLTSVQATTLRAGDVIWGDHSEYGAYVAFGNATTNAFGYNVLVNTTAAFASAIYKASIDQALYQTIVGNSEVTLAVANYPLPIPPAAATDSSSQAVKSATTSIFVTLAFAFFTASVVPYLVHEKHPSHNAKHQQLVSGVSLPAFWMANFVWDLLVYVIPCACAIICIYGFGVTAMTGHECQTCPAGAFGAVIVLFVLTGPAIIAFCYIFSYVFTSPSGSQTYIILVNLLLGVVLVTISNILDALDDTKSINASLKYLWRVSPLFCLGNGLNRLNDLYTGMTESTVALGTSAFNVNVIGTDIAYVAVEAVVFPLVAVSIDYALSFPKFRARFHHDPRGESRNIVDMDEDVAAEAARVERGDAAHDAIVMRNLRKVYKTKTDKQGKVGLVGLSLALPKGECFGYLGINGAGKTSTMKILTGDVLPSEGNATLGGFDILAQQIEVRRLIGYCPQFDALIDKLTVREHLELFGAIKGVPAAARPEAVRAKMEQLNLLDFEDKLAGSLSGGNKRKLSVAIAMIGAPEIIFLDEPSTGMDPVSRRFMWDVIADISTQSKESTILLTTHSMEECEALCTRVGIMVGGALRCLGSIQHLKNRFGDGLMMHIKGSPISPADVHAMVQQHASDDVTREQLTALCQQLGHGHRADYISADHATGFTLAETLERQKSVSAAVFFAWWLGEDAFDAIAAFLTETFGQASLLERQNDVCRFKLSGSNDTLALSNVFAKVEAAKTALHIQEYTVSQTTLEQIFNSFASKQTQEKGVARGVEVAVVRG</sequence>
<dbReference type="GO" id="GO:0016020">
    <property type="term" value="C:membrane"/>
    <property type="evidence" value="ECO:0007669"/>
    <property type="project" value="UniProtKB-SubCell"/>
</dbReference>
<protein>
    <submittedName>
        <fullName evidence="13">Aste57867_14286 protein</fullName>
    </submittedName>
</protein>
<evidence type="ECO:0000313" key="13">
    <source>
        <dbReference type="EMBL" id="VFT91111.1"/>
    </source>
</evidence>
<keyword evidence="8 10" id="KW-1133">Transmembrane helix</keyword>
<keyword evidence="9 10" id="KW-0472">Membrane</keyword>
<dbReference type="InterPro" id="IPR003593">
    <property type="entry name" value="AAA+_ATPase"/>
</dbReference>
<evidence type="ECO:0000256" key="8">
    <source>
        <dbReference type="ARBA" id="ARBA00022989"/>
    </source>
</evidence>
<feature type="transmembrane region" description="Helical" evidence="10">
    <location>
        <begin position="1260"/>
        <end position="1282"/>
    </location>
</feature>
<dbReference type="Pfam" id="PF12698">
    <property type="entry name" value="ABC2_membrane_3"/>
    <property type="match status" value="2"/>
</dbReference>
<evidence type="ECO:0000313" key="12">
    <source>
        <dbReference type="EMBL" id="KAF0694859.1"/>
    </source>
</evidence>
<comment type="similarity">
    <text evidence="2">Belongs to the ABC transporter superfamily. ABCA family.</text>
</comment>
<feature type="domain" description="ABC transporter" evidence="11">
    <location>
        <begin position="647"/>
        <end position="877"/>
    </location>
</feature>
<dbReference type="FunFam" id="3.40.50.300:FF:000665">
    <property type="entry name" value="ABC transporter A family member 2"/>
    <property type="match status" value="1"/>
</dbReference>
<evidence type="ECO:0000256" key="10">
    <source>
        <dbReference type="SAM" id="Phobius"/>
    </source>
</evidence>
<dbReference type="EMBL" id="VJMH01005535">
    <property type="protein sequence ID" value="KAF0694859.1"/>
    <property type="molecule type" value="Genomic_DNA"/>
</dbReference>
<dbReference type="SMART" id="SM00382">
    <property type="entry name" value="AAA"/>
    <property type="match status" value="2"/>
</dbReference>
<evidence type="ECO:0000256" key="7">
    <source>
        <dbReference type="ARBA" id="ARBA00022840"/>
    </source>
</evidence>
<keyword evidence="5" id="KW-0677">Repeat</keyword>
<dbReference type="GO" id="GO:0016887">
    <property type="term" value="F:ATP hydrolysis activity"/>
    <property type="evidence" value="ECO:0007669"/>
    <property type="project" value="InterPro"/>
</dbReference>
<dbReference type="FunFam" id="3.40.50.300:FF:000298">
    <property type="entry name" value="ATP-binding cassette sub-family A member 12"/>
    <property type="match status" value="1"/>
</dbReference>
<feature type="transmembrane region" description="Helical" evidence="10">
    <location>
        <begin position="27"/>
        <end position="44"/>
    </location>
</feature>
<keyword evidence="14" id="KW-1185">Reference proteome</keyword>
<keyword evidence="7" id="KW-0067">ATP-binding</keyword>
<feature type="transmembrane region" description="Helical" evidence="10">
    <location>
        <begin position="493"/>
        <end position="511"/>
    </location>
</feature>
<feature type="transmembrane region" description="Helical" evidence="10">
    <location>
        <begin position="1329"/>
        <end position="1351"/>
    </location>
</feature>
<dbReference type="PANTHER" id="PTHR19229:SF36">
    <property type="entry name" value="ATP-BINDING CASSETTE SUB-FAMILY A MEMBER 2"/>
    <property type="match status" value="1"/>
</dbReference>
<keyword evidence="3" id="KW-0813">Transport</keyword>
<dbReference type="PANTHER" id="PTHR19229">
    <property type="entry name" value="ATP-BINDING CASSETTE TRANSPORTER SUBFAMILY A ABCA"/>
    <property type="match status" value="1"/>
</dbReference>
<dbReference type="Pfam" id="PF00005">
    <property type="entry name" value="ABC_tran"/>
    <property type="match status" value="2"/>
</dbReference>
<dbReference type="PROSITE" id="PS00211">
    <property type="entry name" value="ABC_TRANSPORTER_1"/>
    <property type="match status" value="2"/>
</dbReference>
<dbReference type="CDD" id="cd03263">
    <property type="entry name" value="ABC_subfamily_A"/>
    <property type="match status" value="2"/>
</dbReference>
<evidence type="ECO:0000256" key="1">
    <source>
        <dbReference type="ARBA" id="ARBA00004141"/>
    </source>
</evidence>
<feature type="transmembrane region" description="Helical" evidence="10">
    <location>
        <begin position="1210"/>
        <end position="1228"/>
    </location>
</feature>
<feature type="transmembrane region" description="Helical" evidence="10">
    <location>
        <begin position="461"/>
        <end position="481"/>
    </location>
</feature>
<dbReference type="InterPro" id="IPR017871">
    <property type="entry name" value="ABC_transporter-like_CS"/>
</dbReference>
<dbReference type="InterPro" id="IPR026082">
    <property type="entry name" value="ABCA"/>
</dbReference>
<proteinExistence type="inferred from homology"/>
<evidence type="ECO:0000256" key="4">
    <source>
        <dbReference type="ARBA" id="ARBA00022692"/>
    </source>
</evidence>
<dbReference type="EMBL" id="CAADRA010005556">
    <property type="protein sequence ID" value="VFT91111.1"/>
    <property type="molecule type" value="Genomic_DNA"/>
</dbReference>
<feature type="transmembrane region" description="Helical" evidence="10">
    <location>
        <begin position="1294"/>
        <end position="1317"/>
    </location>
</feature>
<dbReference type="Gene3D" id="3.40.50.300">
    <property type="entry name" value="P-loop containing nucleotide triphosphate hydrolases"/>
    <property type="match status" value="2"/>
</dbReference>
<dbReference type="OrthoDB" id="10255969at2759"/>
<dbReference type="GO" id="GO:0140359">
    <property type="term" value="F:ABC-type transporter activity"/>
    <property type="evidence" value="ECO:0007669"/>
    <property type="project" value="InterPro"/>
</dbReference>
<dbReference type="SUPFAM" id="SSF52540">
    <property type="entry name" value="P-loop containing nucleoside triphosphate hydrolases"/>
    <property type="match status" value="2"/>
</dbReference>
<reference evidence="13 14" key="1">
    <citation type="submission" date="2019-03" db="EMBL/GenBank/DDBJ databases">
        <authorList>
            <person name="Gaulin E."/>
            <person name="Dumas B."/>
        </authorList>
    </citation>
    <scope>NUCLEOTIDE SEQUENCE [LARGE SCALE GENOMIC DNA]</scope>
    <source>
        <strain evidence="13">CBS 568.67</strain>
    </source>
</reference>
<evidence type="ECO:0000256" key="6">
    <source>
        <dbReference type="ARBA" id="ARBA00022741"/>
    </source>
</evidence>
<feature type="transmembrane region" description="Helical" evidence="10">
    <location>
        <begin position="385"/>
        <end position="406"/>
    </location>
</feature>
<name>A0A485L0K9_9STRA</name>
<dbReference type="InterPro" id="IPR003439">
    <property type="entry name" value="ABC_transporter-like_ATP-bd"/>
</dbReference>
<gene>
    <name evidence="13" type="primary">Aste57867_14286</name>
    <name evidence="12" type="ORF">As57867_014234</name>
    <name evidence="13" type="ORF">ASTE57867_14286</name>
</gene>
<reference evidence="12" key="2">
    <citation type="submission" date="2019-06" db="EMBL/GenBank/DDBJ databases">
        <title>Genomics analysis of Aphanomyces spp. identifies a new class of oomycete effector associated with host adaptation.</title>
        <authorList>
            <person name="Gaulin E."/>
        </authorList>
    </citation>
    <scope>NUCLEOTIDE SEQUENCE</scope>
    <source>
        <strain evidence="12">CBS 578.67</strain>
    </source>
</reference>
<dbReference type="GO" id="GO:0005524">
    <property type="term" value="F:ATP binding"/>
    <property type="evidence" value="ECO:0007669"/>
    <property type="project" value="UniProtKB-KW"/>
</dbReference>
<dbReference type="Pfam" id="PF23321">
    <property type="entry name" value="R1_ABCA1"/>
    <property type="match status" value="1"/>
</dbReference>
<keyword evidence="4 10" id="KW-0812">Transmembrane</keyword>
<evidence type="ECO:0000313" key="14">
    <source>
        <dbReference type="Proteomes" id="UP000332933"/>
    </source>
</evidence>
<dbReference type="InterPro" id="IPR027417">
    <property type="entry name" value="P-loop_NTPase"/>
</dbReference>
<evidence type="ECO:0000256" key="3">
    <source>
        <dbReference type="ARBA" id="ARBA00022448"/>
    </source>
</evidence>
<evidence type="ECO:0000256" key="9">
    <source>
        <dbReference type="ARBA" id="ARBA00023136"/>
    </source>
</evidence>
<feature type="transmembrane region" description="Helical" evidence="10">
    <location>
        <begin position="1408"/>
        <end position="1429"/>
    </location>
</feature>